<dbReference type="Pfam" id="PF00903">
    <property type="entry name" value="Glyoxalase"/>
    <property type="match status" value="1"/>
</dbReference>
<sequence>MAIRSILINVTDVHRSVDFYRRHLGVEVLEQSEEAAVLDAVTATLRLERLDPERAEESTFVTDDLQRGFRHIGFKVADIDARAAALHEADVPFHLEPLNAEGDVRLTFFYDPDGTMVELVEGPLQYHEVYDRELVDADWALGTPSRPRFDHVGETVADLGVTQEYYGALGYRLMAGIHQPGDSRGFEIAFLRDGDSSLEIFTFERGEKTTREPQVGGPGFAAVVLDGDAAPVGATPVGTAFGTELVADPDGLVHAVVQA</sequence>
<keyword evidence="1" id="KW-0479">Metal-binding</keyword>
<reference evidence="3 4" key="1">
    <citation type="submission" date="2022-07" db="EMBL/GenBank/DDBJ databases">
        <title>Novel species in genus cellulomonas.</title>
        <authorList>
            <person name="Ye L."/>
        </authorList>
    </citation>
    <scope>NUCLEOTIDE SEQUENCE [LARGE SCALE GENOMIC DNA]</scope>
    <source>
        <strain evidence="4">zg-B89</strain>
    </source>
</reference>
<evidence type="ECO:0000313" key="3">
    <source>
        <dbReference type="EMBL" id="UUI72064.1"/>
    </source>
</evidence>
<dbReference type="EMBL" id="CP101987">
    <property type="protein sequence ID" value="UUI72064.1"/>
    <property type="molecule type" value="Genomic_DNA"/>
</dbReference>
<dbReference type="RefSeq" id="WP_227577098.1">
    <property type="nucleotide sequence ID" value="NZ_CP101987.1"/>
</dbReference>
<dbReference type="Gene3D" id="3.10.180.10">
    <property type="entry name" value="2,3-Dihydroxybiphenyl 1,2-Dioxygenase, domain 1"/>
    <property type="match status" value="2"/>
</dbReference>
<feature type="domain" description="VOC" evidence="2">
    <location>
        <begin position="2"/>
        <end position="122"/>
    </location>
</feature>
<dbReference type="InterPro" id="IPR004360">
    <property type="entry name" value="Glyas_Fos-R_dOase_dom"/>
</dbReference>
<dbReference type="InterPro" id="IPR037523">
    <property type="entry name" value="VOC_core"/>
</dbReference>
<dbReference type="InterPro" id="IPR051785">
    <property type="entry name" value="MMCE/EMCE_epimerase"/>
</dbReference>
<dbReference type="Proteomes" id="UP001316384">
    <property type="component" value="Chromosome"/>
</dbReference>
<evidence type="ECO:0000259" key="2">
    <source>
        <dbReference type="PROSITE" id="PS51819"/>
    </source>
</evidence>
<dbReference type="SUPFAM" id="SSF54593">
    <property type="entry name" value="Glyoxalase/Bleomycin resistance protein/Dihydroxybiphenyl dioxygenase"/>
    <property type="match status" value="2"/>
</dbReference>
<gene>
    <name evidence="3" type="ORF">NP048_00915</name>
</gene>
<name>A0ABY5KNL4_9CELL</name>
<dbReference type="InterPro" id="IPR029068">
    <property type="entry name" value="Glyas_Bleomycin-R_OHBP_Dase"/>
</dbReference>
<dbReference type="PANTHER" id="PTHR43048">
    <property type="entry name" value="METHYLMALONYL-COA EPIMERASE"/>
    <property type="match status" value="1"/>
</dbReference>
<evidence type="ECO:0000256" key="1">
    <source>
        <dbReference type="ARBA" id="ARBA00022723"/>
    </source>
</evidence>
<accession>A0ABY5KNL4</accession>
<keyword evidence="4" id="KW-1185">Reference proteome</keyword>
<organism evidence="3 4">
    <name type="scientific">Cellulomonas xiejunii</name>
    <dbReference type="NCBI Taxonomy" id="2968083"/>
    <lineage>
        <taxon>Bacteria</taxon>
        <taxon>Bacillati</taxon>
        <taxon>Actinomycetota</taxon>
        <taxon>Actinomycetes</taxon>
        <taxon>Micrococcales</taxon>
        <taxon>Cellulomonadaceae</taxon>
        <taxon>Cellulomonas</taxon>
    </lineage>
</organism>
<evidence type="ECO:0000313" key="4">
    <source>
        <dbReference type="Proteomes" id="UP001316384"/>
    </source>
</evidence>
<dbReference type="PROSITE" id="PS51819">
    <property type="entry name" value="VOC"/>
    <property type="match status" value="1"/>
</dbReference>
<dbReference type="PANTHER" id="PTHR43048:SF3">
    <property type="entry name" value="METHYLMALONYL-COA EPIMERASE, MITOCHONDRIAL"/>
    <property type="match status" value="1"/>
</dbReference>
<protein>
    <submittedName>
        <fullName evidence="3">VOC family protein</fullName>
    </submittedName>
</protein>
<proteinExistence type="predicted"/>